<dbReference type="OrthoDB" id="2682511at2759"/>
<feature type="region of interest" description="Disordered" evidence="1">
    <location>
        <begin position="775"/>
        <end position="796"/>
    </location>
</feature>
<accession>A0A0D2PCW0</accession>
<keyword evidence="4" id="KW-1185">Reference proteome</keyword>
<feature type="region of interest" description="Disordered" evidence="1">
    <location>
        <begin position="81"/>
        <end position="102"/>
    </location>
</feature>
<dbReference type="PROSITE" id="PS00109">
    <property type="entry name" value="PROTEIN_KINASE_TYR"/>
    <property type="match status" value="1"/>
</dbReference>
<gene>
    <name evidence="3" type="ORF">HYPSUDRAFT_45677</name>
</gene>
<feature type="region of interest" description="Disordered" evidence="1">
    <location>
        <begin position="543"/>
        <end position="563"/>
    </location>
</feature>
<dbReference type="Pfam" id="PF17667">
    <property type="entry name" value="Pkinase_fungal"/>
    <property type="match status" value="2"/>
</dbReference>
<name>A0A0D2PCW0_HYPSF</name>
<dbReference type="Proteomes" id="UP000054270">
    <property type="component" value="Unassembled WGS sequence"/>
</dbReference>
<evidence type="ECO:0000259" key="2">
    <source>
        <dbReference type="Pfam" id="PF17667"/>
    </source>
</evidence>
<dbReference type="InterPro" id="IPR008266">
    <property type="entry name" value="Tyr_kinase_AS"/>
</dbReference>
<dbReference type="InterPro" id="IPR040976">
    <property type="entry name" value="Pkinase_fungal"/>
</dbReference>
<evidence type="ECO:0000313" key="4">
    <source>
        <dbReference type="Proteomes" id="UP000054270"/>
    </source>
</evidence>
<reference evidence="4" key="1">
    <citation type="submission" date="2014-04" db="EMBL/GenBank/DDBJ databases">
        <title>Evolutionary Origins and Diversification of the Mycorrhizal Mutualists.</title>
        <authorList>
            <consortium name="DOE Joint Genome Institute"/>
            <consortium name="Mycorrhizal Genomics Consortium"/>
            <person name="Kohler A."/>
            <person name="Kuo A."/>
            <person name="Nagy L.G."/>
            <person name="Floudas D."/>
            <person name="Copeland A."/>
            <person name="Barry K.W."/>
            <person name="Cichocki N."/>
            <person name="Veneault-Fourrey C."/>
            <person name="LaButti K."/>
            <person name="Lindquist E.A."/>
            <person name="Lipzen A."/>
            <person name="Lundell T."/>
            <person name="Morin E."/>
            <person name="Murat C."/>
            <person name="Riley R."/>
            <person name="Ohm R."/>
            <person name="Sun H."/>
            <person name="Tunlid A."/>
            <person name="Henrissat B."/>
            <person name="Grigoriev I.V."/>
            <person name="Hibbett D.S."/>
            <person name="Martin F."/>
        </authorList>
    </citation>
    <scope>NUCLEOTIDE SEQUENCE [LARGE SCALE GENOMIC DNA]</scope>
    <source>
        <strain evidence="4">FD-334 SS-4</strain>
    </source>
</reference>
<dbReference type="Gene3D" id="1.10.510.10">
    <property type="entry name" value="Transferase(Phosphotransferase) domain 1"/>
    <property type="match status" value="1"/>
</dbReference>
<organism evidence="3 4">
    <name type="scientific">Hypholoma sublateritium (strain FD-334 SS-4)</name>
    <dbReference type="NCBI Taxonomy" id="945553"/>
    <lineage>
        <taxon>Eukaryota</taxon>
        <taxon>Fungi</taxon>
        <taxon>Dikarya</taxon>
        <taxon>Basidiomycota</taxon>
        <taxon>Agaricomycotina</taxon>
        <taxon>Agaricomycetes</taxon>
        <taxon>Agaricomycetidae</taxon>
        <taxon>Agaricales</taxon>
        <taxon>Agaricineae</taxon>
        <taxon>Strophariaceae</taxon>
        <taxon>Hypholoma</taxon>
    </lineage>
</organism>
<feature type="region of interest" description="Disordered" evidence="1">
    <location>
        <begin position="586"/>
        <end position="606"/>
    </location>
</feature>
<dbReference type="AlphaFoldDB" id="A0A0D2PCW0"/>
<dbReference type="InterPro" id="IPR011009">
    <property type="entry name" value="Kinase-like_dom_sf"/>
</dbReference>
<protein>
    <recommendedName>
        <fullName evidence="2">Fungal-type protein kinase domain-containing protein</fullName>
    </recommendedName>
</protein>
<proteinExistence type="predicted"/>
<dbReference type="PANTHER" id="PTHR38248">
    <property type="entry name" value="FUNK1 6"/>
    <property type="match status" value="1"/>
</dbReference>
<sequence>MSTSASGTSTSRSVSEICAFRPEGDHAAKIEGDHAAKIEGGHAAKIDRRFLPPTLPPPSCWSTVTEPGLYGEYITSEGLIARSRDEPSTIEPGSDALPDDKRYSNRKSTELVTNKMERVIRDASVMWIDVHLFADSKLPVPFNRSFLSDTTLWSPEQANFVNLPDCADASKTAEWLNHLGNQLGMLHGLVPRDANFDASQKRETEKFGDHVFSCEGPNEEFDEGYTPRKSNIFVIDRSLQKSSPTGVCFRWPLVKALVAISSHNNQSQRELIQTIIDDASNIFHSQLHRRYVVGLILRDSGDLIHFSVVVVDRTGAICTAPAPLISFDAISFARVVYTLTFGDTRILGADPKVIINPLTGDPQAVVVDGQQFTIITKISASPHIFGRGTRVYIVKDQHGRFHILKDSWVLASHKFSEIEHVKNISSKVQTDSGLDDRSKILSPRFVAGENHVDDTDEPRGLLRRIDIARIRRRIVTGPIGDPITTYRSRVECLQALIDVVDRLEFFHDKCGVIHGDVSINNIVIVRFLPAILSAFQPDSSLLSPASTSHTQANEQTPCQPTASEQVVGSLPSSLVGSSATAINTSTGVHQPSLPAASNSKKVPLSSPESGGSVIDFDYSCATNTLSTGPTGTLPYMAVELTVRKKPCVRELRHDLESVFLVLLHLARFTCGPPGTSVGEVKISHRIAQWHHESNIAILQDKKLIDLINIYRSPAEYLTDYWAPIAPYIQELIEVVYGARNLVNIIDVKSQATCEAFKAVLSQALEHCQTLSETPASYPPVQQRPVARQKRARPESWSTKSDRRIKIWLVTEKVFRRGSEIEHVFELESE</sequence>
<evidence type="ECO:0000313" key="3">
    <source>
        <dbReference type="EMBL" id="KJA18090.1"/>
    </source>
</evidence>
<feature type="compositionally biased region" description="Polar residues" evidence="1">
    <location>
        <begin position="586"/>
        <end position="600"/>
    </location>
</feature>
<dbReference type="GO" id="GO:0004672">
    <property type="term" value="F:protein kinase activity"/>
    <property type="evidence" value="ECO:0007669"/>
    <property type="project" value="InterPro"/>
</dbReference>
<feature type="domain" description="Fungal-type protein kinase" evidence="2">
    <location>
        <begin position="468"/>
        <end position="664"/>
    </location>
</feature>
<evidence type="ECO:0000256" key="1">
    <source>
        <dbReference type="SAM" id="MobiDB-lite"/>
    </source>
</evidence>
<dbReference type="EMBL" id="KN817594">
    <property type="protein sequence ID" value="KJA18090.1"/>
    <property type="molecule type" value="Genomic_DNA"/>
</dbReference>
<dbReference type="SUPFAM" id="SSF56112">
    <property type="entry name" value="Protein kinase-like (PK-like)"/>
    <property type="match status" value="1"/>
</dbReference>
<dbReference type="PANTHER" id="PTHR38248:SF2">
    <property type="entry name" value="FUNK1 11"/>
    <property type="match status" value="1"/>
</dbReference>
<feature type="domain" description="Fungal-type protein kinase" evidence="2">
    <location>
        <begin position="231"/>
        <end position="428"/>
    </location>
</feature>